<proteinExistence type="predicted"/>
<evidence type="ECO:0008006" key="3">
    <source>
        <dbReference type="Google" id="ProtNLM"/>
    </source>
</evidence>
<dbReference type="RefSeq" id="WP_326838214.1">
    <property type="nucleotide sequence ID" value="NZ_CP142149.1"/>
</dbReference>
<evidence type="ECO:0000313" key="2">
    <source>
        <dbReference type="Proteomes" id="UP001330812"/>
    </source>
</evidence>
<sequence>MQPVLEVRPLAGFALWPVAPAEPFGYLALGSDLTPLEVGAAVMSLAGVNDLDLDPEHDDRPPRPADALGAFLHGLLTVDSLYAPGGLRVTDTTTGVVFQPGCCTGLEDRRDWHLVFEPGSETFFGHDPWPRAERDGETVRLTLDAEQTDSPLIDVPAADLVKLLADAERDLLGFLVLAAEWAARQLPHYATAVTAALGRALDVPGAERVSGPARG</sequence>
<gene>
    <name evidence="1" type="ORF">VSH64_45180</name>
</gene>
<keyword evidence="2" id="KW-1185">Reference proteome</keyword>
<dbReference type="Proteomes" id="UP001330812">
    <property type="component" value="Chromosome"/>
</dbReference>
<accession>A0ABZ1ILJ9</accession>
<dbReference type="EMBL" id="CP142149">
    <property type="protein sequence ID" value="WSE35415.1"/>
    <property type="molecule type" value="Genomic_DNA"/>
</dbReference>
<protein>
    <recommendedName>
        <fullName evidence="3">SUKH-4 immunity protein of toxin-antitoxin system</fullName>
    </recommendedName>
</protein>
<evidence type="ECO:0000313" key="1">
    <source>
        <dbReference type="EMBL" id="WSE35415.1"/>
    </source>
</evidence>
<organism evidence="1 2">
    <name type="scientific">Amycolatopsis rhabdoformis</name>
    <dbReference type="NCBI Taxonomy" id="1448059"/>
    <lineage>
        <taxon>Bacteria</taxon>
        <taxon>Bacillati</taxon>
        <taxon>Actinomycetota</taxon>
        <taxon>Actinomycetes</taxon>
        <taxon>Pseudonocardiales</taxon>
        <taxon>Pseudonocardiaceae</taxon>
        <taxon>Amycolatopsis</taxon>
    </lineage>
</organism>
<name>A0ABZ1ILJ9_9PSEU</name>
<reference evidence="1 2" key="1">
    <citation type="journal article" date="2015" name="Int. J. Syst. Evol. Microbiol.">
        <title>Amycolatopsis rhabdoformis sp. nov., an actinomycete isolated from a tropical forest soil.</title>
        <authorList>
            <person name="Souza W.R."/>
            <person name="Silva R.E."/>
            <person name="Goodfellow M."/>
            <person name="Busarakam K."/>
            <person name="Figueiro F.S."/>
            <person name="Ferreira D."/>
            <person name="Rodrigues-Filho E."/>
            <person name="Moraes L.A.B."/>
            <person name="Zucchi T.D."/>
        </authorList>
    </citation>
    <scope>NUCLEOTIDE SEQUENCE [LARGE SCALE GENOMIC DNA]</scope>
    <source>
        <strain evidence="1 2">NCIMB 14900</strain>
    </source>
</reference>